<dbReference type="Pfam" id="PF14435">
    <property type="entry name" value="SUKH-4"/>
    <property type="match status" value="1"/>
</dbReference>
<comment type="caution">
    <text evidence="2">The sequence shown here is derived from an EMBL/GenBank/DDBJ whole genome shotgun (WGS) entry which is preliminary data.</text>
</comment>
<organism evidence="2 4">
    <name type="scientific">Superficieibacter electus</name>
    <dbReference type="NCBI Taxonomy" id="2022662"/>
    <lineage>
        <taxon>Bacteria</taxon>
        <taxon>Pseudomonadati</taxon>
        <taxon>Pseudomonadota</taxon>
        <taxon>Gammaproteobacteria</taxon>
        <taxon>Enterobacterales</taxon>
        <taxon>Enterobacteriaceae</taxon>
        <taxon>Superficieibacter</taxon>
    </lineage>
</organism>
<dbReference type="Proteomes" id="UP000237073">
    <property type="component" value="Unassembled WGS sequence"/>
</dbReference>
<evidence type="ECO:0000313" key="1">
    <source>
        <dbReference type="EMBL" id="POP42709.1"/>
    </source>
</evidence>
<evidence type="ECO:0000313" key="4">
    <source>
        <dbReference type="Proteomes" id="UP000247005"/>
    </source>
</evidence>
<sequence length="199" mass="23262">MIPFNDEVKLLFKPIDREQLKETYALNELNSKLELLVGYKNNALIFYIDQLFIFNFNNRNYIVFGHEIGGYFILDEVTGRVYWLYLASDKDSDVSLMFCNSTVNQFICFNNLFFSVVDKVMFDSVQEDKVSSDEDIFYTIEKYYKECDPASMGETFEGQECYWPTRTYELSDGFYPLTEAHIEFYATLINKGVNGKSGN</sequence>
<proteinExistence type="predicted"/>
<dbReference type="AlphaFoldDB" id="A0A2P5GLE9"/>
<dbReference type="EMBL" id="PQGD01000016">
    <property type="protein sequence ID" value="POP45785.1"/>
    <property type="molecule type" value="Genomic_DNA"/>
</dbReference>
<reference evidence="3 4" key="1">
    <citation type="submission" date="2018-01" db="EMBL/GenBank/DDBJ databases">
        <title>Superficieibacter electus gen. nov., sp. nov., an extended-spectrum beta-lactamase possessing member of the Enterobacteriaceae family, isolated from intensive care unit surfaces.</title>
        <authorList>
            <person name="Potter R.F."/>
            <person name="D'Souza A.W."/>
        </authorList>
    </citation>
    <scope>NUCLEOTIDE SEQUENCE [LARGE SCALE GENOMIC DNA]</scope>
    <source>
        <strain evidence="2 4">BP-1</strain>
        <strain evidence="1 3">BP-2</strain>
    </source>
</reference>
<name>A0A2P5GLE9_9ENTR</name>
<dbReference type="EMBL" id="PQGE01000018">
    <property type="protein sequence ID" value="POP42709.1"/>
    <property type="molecule type" value="Genomic_DNA"/>
</dbReference>
<gene>
    <name evidence="2" type="ORF">CHU32_19280</name>
    <name evidence="1" type="ORF">CHU33_18905</name>
</gene>
<protein>
    <submittedName>
        <fullName evidence="2">Uncharacterized protein</fullName>
    </submittedName>
</protein>
<dbReference type="Proteomes" id="UP000247005">
    <property type="component" value="Unassembled WGS sequence"/>
</dbReference>
<dbReference type="InterPro" id="IPR025851">
    <property type="entry name" value="SUKH-4"/>
</dbReference>
<evidence type="ECO:0000313" key="2">
    <source>
        <dbReference type="EMBL" id="POP45785.1"/>
    </source>
</evidence>
<evidence type="ECO:0000313" key="3">
    <source>
        <dbReference type="Proteomes" id="UP000237073"/>
    </source>
</evidence>
<accession>A0A2P5GLE9</accession>
<keyword evidence="3" id="KW-1185">Reference proteome</keyword>